<reference evidence="2 3" key="1">
    <citation type="journal article" date="2019" name="Sci. Rep.">
        <title>Orb-weaving spider Araneus ventricosus genome elucidates the spidroin gene catalogue.</title>
        <authorList>
            <person name="Kono N."/>
            <person name="Nakamura H."/>
            <person name="Ohtoshi R."/>
            <person name="Moran D.A.P."/>
            <person name="Shinohara A."/>
            <person name="Yoshida Y."/>
            <person name="Fujiwara M."/>
            <person name="Mori M."/>
            <person name="Tomita M."/>
            <person name="Arakawa K."/>
        </authorList>
    </citation>
    <scope>NUCLEOTIDE SEQUENCE [LARGE SCALE GENOMIC DNA]</scope>
</reference>
<dbReference type="PANTHER" id="PTHR47331">
    <property type="entry name" value="PHD-TYPE DOMAIN-CONTAINING PROTEIN"/>
    <property type="match status" value="1"/>
</dbReference>
<dbReference type="PANTHER" id="PTHR47331:SF5">
    <property type="entry name" value="RIBONUCLEASE H"/>
    <property type="match status" value="1"/>
</dbReference>
<evidence type="ECO:0000259" key="1">
    <source>
        <dbReference type="Pfam" id="PF18701"/>
    </source>
</evidence>
<name>A0A4Y2EAK1_ARAVE</name>
<evidence type="ECO:0000313" key="3">
    <source>
        <dbReference type="Proteomes" id="UP000499080"/>
    </source>
</evidence>
<keyword evidence="3" id="KW-1185">Reference proteome</keyword>
<protein>
    <recommendedName>
        <fullName evidence="1">DUF5641 domain-containing protein</fullName>
    </recommendedName>
</protein>
<dbReference type="InterPro" id="IPR040676">
    <property type="entry name" value="DUF5641"/>
</dbReference>
<feature type="domain" description="DUF5641" evidence="1">
    <location>
        <begin position="24"/>
        <end position="117"/>
    </location>
</feature>
<gene>
    <name evidence="2" type="ORF">AVEN_12858_1</name>
</gene>
<dbReference type="EMBL" id="BGPR01000553">
    <property type="protein sequence ID" value="GBM26102.1"/>
    <property type="molecule type" value="Genomic_DNA"/>
</dbReference>
<proteinExistence type="predicted"/>
<comment type="caution">
    <text evidence="2">The sequence shown here is derived from an EMBL/GenBank/DDBJ whole genome shotgun (WGS) entry which is preliminary data.</text>
</comment>
<dbReference type="Proteomes" id="UP000499080">
    <property type="component" value="Unassembled WGS sequence"/>
</dbReference>
<dbReference type="Pfam" id="PF18701">
    <property type="entry name" value="DUF5641"/>
    <property type="match status" value="1"/>
</dbReference>
<evidence type="ECO:0000313" key="2">
    <source>
        <dbReference type="EMBL" id="GBM26102.1"/>
    </source>
</evidence>
<accession>A0A4Y2EAK1</accession>
<dbReference type="OrthoDB" id="6436901at2759"/>
<organism evidence="2 3">
    <name type="scientific">Araneus ventricosus</name>
    <name type="common">Orbweaver spider</name>
    <name type="synonym">Epeira ventricosa</name>
    <dbReference type="NCBI Taxonomy" id="182803"/>
    <lineage>
        <taxon>Eukaryota</taxon>
        <taxon>Metazoa</taxon>
        <taxon>Ecdysozoa</taxon>
        <taxon>Arthropoda</taxon>
        <taxon>Chelicerata</taxon>
        <taxon>Arachnida</taxon>
        <taxon>Araneae</taxon>
        <taxon>Araneomorphae</taxon>
        <taxon>Entelegynae</taxon>
        <taxon>Araneoidea</taxon>
        <taxon>Araneidae</taxon>
        <taxon>Araneus</taxon>
    </lineage>
</organism>
<sequence length="174" mass="20367">MFLREVREVGIPDLDLLDNKSLNKRFAYRQKLQQDLRKCFRSEYLGQLRQSERNIRSSPSIKIGDIVLISSDNMKRMDWPLGKVIEVFTSLDGNIRLVKLKTKNGEILRPTLRLYPLEVGEHQKELFQKCEPPVKTFTCDDSSAAERDSLNKAEANEPTSWYSRRLKRVKRLLL</sequence>
<dbReference type="AlphaFoldDB" id="A0A4Y2EAK1"/>